<dbReference type="PROSITE" id="PS51375">
    <property type="entry name" value="PPR"/>
    <property type="match status" value="1"/>
</dbReference>
<dbReference type="PANTHER" id="PTHR47926:SF386">
    <property type="entry name" value="PENTATRICOPEPTIDE REPEAT-CONTAINING PROTEIN"/>
    <property type="match status" value="1"/>
</dbReference>
<dbReference type="InterPro" id="IPR046849">
    <property type="entry name" value="E2_motif"/>
</dbReference>
<proteinExistence type="predicted"/>
<evidence type="ECO:0000256" key="2">
    <source>
        <dbReference type="PROSITE-ProRule" id="PRU00708"/>
    </source>
</evidence>
<evidence type="ECO:0000256" key="1">
    <source>
        <dbReference type="ARBA" id="ARBA00022737"/>
    </source>
</evidence>
<name>A0A2P6RJ95_ROSCH</name>
<sequence length="111" mass="12536">MPYEPDAQILGSLLAACGEQNNIELEEYLSDQLLKLEPENSGNYVAISNVYAVAGRWDEVKKVRQLMKEKGLRKIPGCSWIQIGEEIHAFVAGDKSHPETEQIYMTLELLE</sequence>
<dbReference type="InterPro" id="IPR046848">
    <property type="entry name" value="E_motif"/>
</dbReference>
<feature type="repeat" description="PPR" evidence="2">
    <location>
        <begin position="40"/>
        <end position="74"/>
    </location>
</feature>
<keyword evidence="1" id="KW-0677">Repeat</keyword>
<dbReference type="OMA" id="ELSMHIK"/>
<organism evidence="3 4">
    <name type="scientific">Rosa chinensis</name>
    <name type="common">China rose</name>
    <dbReference type="NCBI Taxonomy" id="74649"/>
    <lineage>
        <taxon>Eukaryota</taxon>
        <taxon>Viridiplantae</taxon>
        <taxon>Streptophyta</taxon>
        <taxon>Embryophyta</taxon>
        <taxon>Tracheophyta</taxon>
        <taxon>Spermatophyta</taxon>
        <taxon>Magnoliopsida</taxon>
        <taxon>eudicotyledons</taxon>
        <taxon>Gunneridae</taxon>
        <taxon>Pentapetalae</taxon>
        <taxon>rosids</taxon>
        <taxon>fabids</taxon>
        <taxon>Rosales</taxon>
        <taxon>Rosaceae</taxon>
        <taxon>Rosoideae</taxon>
        <taxon>Rosoideae incertae sedis</taxon>
        <taxon>Rosa</taxon>
    </lineage>
</organism>
<dbReference type="AlphaFoldDB" id="A0A2P6RJ95"/>
<accession>A0A2P6RJ95</accession>
<evidence type="ECO:0000313" key="3">
    <source>
        <dbReference type="EMBL" id="PRQ46493.1"/>
    </source>
</evidence>
<evidence type="ECO:0000313" key="4">
    <source>
        <dbReference type="Proteomes" id="UP000238479"/>
    </source>
</evidence>
<dbReference type="InterPro" id="IPR011990">
    <property type="entry name" value="TPR-like_helical_dom_sf"/>
</dbReference>
<protein>
    <submittedName>
        <fullName evidence="3">Putative DYW domain-containing protein</fullName>
    </submittedName>
</protein>
<dbReference type="InterPro" id="IPR002885">
    <property type="entry name" value="PPR_rpt"/>
</dbReference>
<dbReference type="Pfam" id="PF20431">
    <property type="entry name" value="E_motif"/>
    <property type="match status" value="1"/>
</dbReference>
<dbReference type="EMBL" id="PDCK01000040">
    <property type="protein sequence ID" value="PRQ46493.1"/>
    <property type="molecule type" value="Genomic_DNA"/>
</dbReference>
<comment type="caution">
    <text evidence="3">The sequence shown here is derived from an EMBL/GenBank/DDBJ whole genome shotgun (WGS) entry which is preliminary data.</text>
</comment>
<dbReference type="GO" id="GO:0009451">
    <property type="term" value="P:RNA modification"/>
    <property type="evidence" value="ECO:0007669"/>
    <property type="project" value="InterPro"/>
</dbReference>
<dbReference type="Pfam" id="PF20430">
    <property type="entry name" value="Eplus_motif"/>
    <property type="match status" value="1"/>
</dbReference>
<dbReference type="PANTHER" id="PTHR47926">
    <property type="entry name" value="PENTATRICOPEPTIDE REPEAT-CONTAINING PROTEIN"/>
    <property type="match status" value="1"/>
</dbReference>
<dbReference type="STRING" id="74649.A0A2P6RJ95"/>
<dbReference type="Gene3D" id="1.25.40.10">
    <property type="entry name" value="Tetratricopeptide repeat domain"/>
    <property type="match status" value="1"/>
</dbReference>
<reference evidence="3 4" key="1">
    <citation type="journal article" date="2018" name="Nat. Genet.">
        <title>The Rosa genome provides new insights in the design of modern roses.</title>
        <authorList>
            <person name="Bendahmane M."/>
        </authorList>
    </citation>
    <scope>NUCLEOTIDE SEQUENCE [LARGE SCALE GENOMIC DNA]</scope>
    <source>
        <strain evidence="4">cv. Old Blush</strain>
    </source>
</reference>
<dbReference type="Proteomes" id="UP000238479">
    <property type="component" value="Chromosome 2"/>
</dbReference>
<dbReference type="Gramene" id="PRQ46493">
    <property type="protein sequence ID" value="PRQ46493"/>
    <property type="gene ID" value="RchiOBHm_Chr2g0089631"/>
</dbReference>
<dbReference type="InterPro" id="IPR046960">
    <property type="entry name" value="PPR_At4g14850-like_plant"/>
</dbReference>
<keyword evidence="4" id="KW-1185">Reference proteome</keyword>
<gene>
    <name evidence="3" type="ORF">RchiOBHm_Chr2g0089631</name>
</gene>
<dbReference type="GO" id="GO:0003723">
    <property type="term" value="F:RNA binding"/>
    <property type="evidence" value="ECO:0007669"/>
    <property type="project" value="InterPro"/>
</dbReference>